<evidence type="ECO:0000256" key="2">
    <source>
        <dbReference type="ARBA" id="ARBA00022692"/>
    </source>
</evidence>
<dbReference type="InterPro" id="IPR037185">
    <property type="entry name" value="EmrE-like"/>
</dbReference>
<organism evidence="7">
    <name type="scientific">hydrothermal vent metagenome</name>
    <dbReference type="NCBI Taxonomy" id="652676"/>
    <lineage>
        <taxon>unclassified sequences</taxon>
        <taxon>metagenomes</taxon>
        <taxon>ecological metagenomes</taxon>
    </lineage>
</organism>
<feature type="transmembrane region" description="Helical" evidence="5">
    <location>
        <begin position="283"/>
        <end position="300"/>
    </location>
</feature>
<dbReference type="PANTHER" id="PTHR32322">
    <property type="entry name" value="INNER MEMBRANE TRANSPORTER"/>
    <property type="match status" value="1"/>
</dbReference>
<feature type="transmembrane region" description="Helical" evidence="5">
    <location>
        <begin position="252"/>
        <end position="276"/>
    </location>
</feature>
<evidence type="ECO:0000256" key="4">
    <source>
        <dbReference type="ARBA" id="ARBA00023136"/>
    </source>
</evidence>
<dbReference type="EMBL" id="FAXA01000145">
    <property type="protein sequence ID" value="CUV01834.1"/>
    <property type="molecule type" value="Genomic_DNA"/>
</dbReference>
<dbReference type="InterPro" id="IPR050638">
    <property type="entry name" value="AA-Vitamin_Transporters"/>
</dbReference>
<dbReference type="Pfam" id="PF00892">
    <property type="entry name" value="EamA"/>
    <property type="match status" value="2"/>
</dbReference>
<feature type="transmembrane region" description="Helical" evidence="5">
    <location>
        <begin position="33"/>
        <end position="53"/>
    </location>
</feature>
<keyword evidence="3 5" id="KW-1133">Transmembrane helix</keyword>
<reference evidence="7" key="1">
    <citation type="submission" date="2015-10" db="EMBL/GenBank/DDBJ databases">
        <authorList>
            <person name="Gilbert D.G."/>
        </authorList>
    </citation>
    <scope>NUCLEOTIDE SEQUENCE</scope>
</reference>
<dbReference type="PANTHER" id="PTHR32322:SF2">
    <property type="entry name" value="EAMA DOMAIN-CONTAINING PROTEIN"/>
    <property type="match status" value="1"/>
</dbReference>
<keyword evidence="4 5" id="KW-0472">Membrane</keyword>
<accession>A0A160V7H6</accession>
<feature type="domain" description="EamA" evidence="6">
    <location>
        <begin position="153"/>
        <end position="298"/>
    </location>
</feature>
<gene>
    <name evidence="7" type="ORF">MGWOODY_Clf1557</name>
</gene>
<feature type="transmembrane region" description="Helical" evidence="5">
    <location>
        <begin position="183"/>
        <end position="206"/>
    </location>
</feature>
<keyword evidence="2 5" id="KW-0812">Transmembrane</keyword>
<proteinExistence type="predicted"/>
<feature type="domain" description="EamA" evidence="6">
    <location>
        <begin position="3"/>
        <end position="137"/>
    </location>
</feature>
<protein>
    <recommendedName>
        <fullName evidence="6">EamA domain-containing protein</fullName>
    </recommendedName>
</protein>
<name>A0A160V7H6_9ZZZZ</name>
<dbReference type="SUPFAM" id="SSF103481">
    <property type="entry name" value="Multidrug resistance efflux transporter EmrE"/>
    <property type="match status" value="2"/>
</dbReference>
<feature type="transmembrane region" description="Helical" evidence="5">
    <location>
        <begin position="118"/>
        <end position="138"/>
    </location>
</feature>
<sequence>MAAVAFSILAAFGFASSAVLSRQGLQAVFPLPGVMVSLIFSFLFTGIMALLFAFSDIGSIPQAALLWILGLGIVNYFGGRTQNFLSVNLIGASRASLFVASQAPFAALFAVAFTGESLHLLVGLGTVGVVGGLIFASGTSILEGWRGDKIFVLGYLMALGAGASYGATNVMAKQTLEVFDSPLVITMLSMLVGMLVLAPLVGANTAHSGVHREKGQGFSKNLWSLRWVALAGIASGIAVISLYFAVQRADVVVISPIVSSSPLITLFLAHVFLARLERVTKRLLFGALLTVGGVVLVVIGNQL</sequence>
<feature type="transmembrane region" description="Helical" evidence="5">
    <location>
        <begin position="150"/>
        <end position="171"/>
    </location>
</feature>
<dbReference type="InterPro" id="IPR000620">
    <property type="entry name" value="EamA_dom"/>
</dbReference>
<evidence type="ECO:0000256" key="3">
    <source>
        <dbReference type="ARBA" id="ARBA00022989"/>
    </source>
</evidence>
<evidence type="ECO:0000256" key="5">
    <source>
        <dbReference type="SAM" id="Phobius"/>
    </source>
</evidence>
<comment type="subcellular location">
    <subcellularLocation>
        <location evidence="1">Membrane</location>
        <topology evidence="1">Multi-pass membrane protein</topology>
    </subcellularLocation>
</comment>
<evidence type="ECO:0000256" key="1">
    <source>
        <dbReference type="ARBA" id="ARBA00004141"/>
    </source>
</evidence>
<feature type="transmembrane region" description="Helical" evidence="5">
    <location>
        <begin position="227"/>
        <end position="246"/>
    </location>
</feature>
<evidence type="ECO:0000259" key="6">
    <source>
        <dbReference type="Pfam" id="PF00892"/>
    </source>
</evidence>
<feature type="transmembrane region" description="Helical" evidence="5">
    <location>
        <begin position="60"/>
        <end position="78"/>
    </location>
</feature>
<dbReference type="GO" id="GO:0016020">
    <property type="term" value="C:membrane"/>
    <property type="evidence" value="ECO:0007669"/>
    <property type="project" value="UniProtKB-SubCell"/>
</dbReference>
<dbReference type="AlphaFoldDB" id="A0A160V7H6"/>
<evidence type="ECO:0000313" key="7">
    <source>
        <dbReference type="EMBL" id="CUV01834.1"/>
    </source>
</evidence>